<comment type="caution">
    <text evidence="1">The sequence shown here is derived from an EMBL/GenBank/DDBJ whole genome shotgun (WGS) entry which is preliminary data.</text>
</comment>
<dbReference type="EMBL" id="CASHSV030000409">
    <property type="protein sequence ID" value="CAJ2664761.1"/>
    <property type="molecule type" value="Genomic_DNA"/>
</dbReference>
<protein>
    <submittedName>
        <fullName evidence="1">Uncharacterized protein</fullName>
    </submittedName>
</protein>
<keyword evidence="2" id="KW-1185">Reference proteome</keyword>
<gene>
    <name evidence="1" type="ORF">MILVUS5_LOCUS29889</name>
</gene>
<accession>A0ACB0L6F9</accession>
<organism evidence="1 2">
    <name type="scientific">Trifolium pratense</name>
    <name type="common">Red clover</name>
    <dbReference type="NCBI Taxonomy" id="57577"/>
    <lineage>
        <taxon>Eukaryota</taxon>
        <taxon>Viridiplantae</taxon>
        <taxon>Streptophyta</taxon>
        <taxon>Embryophyta</taxon>
        <taxon>Tracheophyta</taxon>
        <taxon>Spermatophyta</taxon>
        <taxon>Magnoliopsida</taxon>
        <taxon>eudicotyledons</taxon>
        <taxon>Gunneridae</taxon>
        <taxon>Pentapetalae</taxon>
        <taxon>rosids</taxon>
        <taxon>fabids</taxon>
        <taxon>Fabales</taxon>
        <taxon>Fabaceae</taxon>
        <taxon>Papilionoideae</taxon>
        <taxon>50 kb inversion clade</taxon>
        <taxon>NPAAA clade</taxon>
        <taxon>Hologalegina</taxon>
        <taxon>IRL clade</taxon>
        <taxon>Trifolieae</taxon>
        <taxon>Trifolium</taxon>
    </lineage>
</organism>
<evidence type="ECO:0000313" key="1">
    <source>
        <dbReference type="EMBL" id="CAJ2664761.1"/>
    </source>
</evidence>
<proteinExistence type="predicted"/>
<reference evidence="1" key="1">
    <citation type="submission" date="2023-10" db="EMBL/GenBank/DDBJ databases">
        <authorList>
            <person name="Rodriguez Cubillos JULIANA M."/>
            <person name="De Vega J."/>
        </authorList>
    </citation>
    <scope>NUCLEOTIDE SEQUENCE</scope>
</reference>
<name>A0ACB0L6F9_TRIPR</name>
<sequence>MENMSTKRKHIEEIRRKKFSIGGKRANPLTEDLHQAVKNLSAELYTRDVHFLMELIQNAEDNQYIKGVRPTLQFIITSKDITATGAPATLLIFNNEKGFSRENIESLCSVGRSTKKGNRSCGYIGEKGIGFKSVFLISDQPYIFSNGYQIRFNESPCPHCSLGYIVPEWVEEKPTLLDIKQIYGGSKDSLSTTTIVLPLKPDKVNPVKQQLSSIHPEVLLFLSKIRHVSVREDNDDPKKCWICLEISVTRSQKIMFLGDSACSRPGVGAGAQACRTGINSAFSRPGVGAHAQAQRVLTACVVLLYFWKKSFLGGRIHNKKNSVTTVSISSEVNFVTVKNMNAESYTIHLSVGENSNVDEEVCSYYMWKQKIPVKLENVVERRSGLEEWVVTLAFPHHERFHKDKSLPGVYAFLPTEMVTNFPFIIQADFILASSRETILLDDKWNQGILECVPSAYINAFKTLVMGSNEAPVSSLSYMLKFIPIVSSPLENFNHVREKIREILAEEKIVPIETFSNQKHFYKPREVSRLLPKFWNILTKAQQEGVYLLDLSSHDGVKILSSSFDKRQYDDALKFLGVKQVKIDWYARCIQSSNLVDGVSEDIYLELLHFVAKNWSRFKDSNICNIPLIKYVVSDGIPSFFTLNECFKGVFLADISQNCPCSWLINWNNVFTFATKQCFMPESTQQAIAHFPDKKDLMDWLAKDVNVHILNVYNFAEKVCHSIANDCKLAIAFAHFLYHSLSNDYLSSLEVDSLCSFMPLVDNYGRTTTSRNGVLLPANVSKWAGLIVSNPWRNENYVELGKAYLNPISYAGQHTDSGKLINFLKNHVKASDIPYISPPNAGFSAADTPLTKDNAFLLLDWIRNMNRRGVDLPEIFLECIKGGRWLKVAGNGYMSPSKSFLIGAKLGKLLQSGSVLVDIPLVDESFYGKRINKYKQELKIVGVMFSYEEACKFIGRELMSRAASFPLSNNHVLLMLNFIQYLRTSLLPLNEFLDSIKEGSWLKTSHGFRSPVGSVLGGKGWKVASEISDIPFIDHAYFGEEIYNYKEELKLLGVIVDLHGNHQVVTQHLKSPSNLAYLTAAAVLLIMECIKCSNVPTEVLNSIQGVSCLKTNMGFKAPSECFLSDPVWGCILEVFDGLPVIDHKFYGEKIFSYKDELKKTGVVVDFMDAIKQFASLFEQKALETSINQKHVMSLLSCYRLLKGTDYSFPSNILTMICEMKWLHTTVDGLRCPIKCILYGPEWKSISSITCLPFIDYSDKSCCMKIQEYKAELKSIGVVTAFKDGVRFVPECLNFPSNPSTITPKSVFSLLECIRLLMQVHKLAIDDDFKKRLSKNWLKTHAGYRPPERCLLFDSKWSSFLNPTDGPFIDQNFYGPEIASFQKELNAIGVISEVEKGCSLLFSHLKSLSDHGTIVKIYKYLYEHKWQPEEKAAKNNIWILDGTKGGKWVDSEECIIHDPAKLFRSKFYVLEDIYDRNILGFFNTLEVKRKPSLDDYVNLWNDWGSSVRQLSYDECCKFWTTISKHLTAKEEKKLAESLMKLPATSGNNKIYLVDKQDAFIPDNLHMKKLFEMERVFVWYPKHNLTPSLRCELSDIYRKIGARNISESLCREESSLVNDGVKLKHVDPNEIFNLKGLVKLILGFLACSSLEMQPEKRHEAVQTLLSLSFHETKEPINVSYSLLLSNGETITKKANKRVRWDRQSSMFIIQKMDRDRSDAMKHATNFAEAISEGVLREYHDHVPALSELITSGFFLKFKNEEIDFLMESKNLQIEYEDEEFLLSAFASG</sequence>
<evidence type="ECO:0000313" key="2">
    <source>
        <dbReference type="Proteomes" id="UP001177021"/>
    </source>
</evidence>
<dbReference type="Proteomes" id="UP001177021">
    <property type="component" value="Unassembled WGS sequence"/>
</dbReference>